<accession>A0A3G9GSL5</accession>
<dbReference type="PANTHER" id="PTHR30006">
    <property type="entry name" value="THIAMINE-BINDING PERIPLASMIC PROTEIN-RELATED"/>
    <property type="match status" value="1"/>
</dbReference>
<evidence type="ECO:0000313" key="4">
    <source>
        <dbReference type="EMBL" id="MTT76052.1"/>
    </source>
</evidence>
<dbReference type="AlphaFoldDB" id="A0A3G9GSL5"/>
<accession>R6I9A6</accession>
<dbReference type="PROSITE" id="PS51257">
    <property type="entry name" value="PROKAR_LIPOPROTEIN"/>
    <property type="match status" value="1"/>
</dbReference>
<proteinExistence type="predicted"/>
<evidence type="ECO:0000256" key="1">
    <source>
        <dbReference type="ARBA" id="ARBA00022729"/>
    </source>
</evidence>
<dbReference type="GeneID" id="49406205"/>
<feature type="signal peptide" evidence="2">
    <location>
        <begin position="1"/>
        <end position="21"/>
    </location>
</feature>
<dbReference type="Proteomes" id="UP000443070">
    <property type="component" value="Unassembled WGS sequence"/>
</dbReference>
<dbReference type="PIRSF" id="PIRSF002825">
    <property type="entry name" value="CfbpA"/>
    <property type="match status" value="1"/>
</dbReference>
<dbReference type="Gene3D" id="3.40.190.10">
    <property type="entry name" value="Periplasmic binding protein-like II"/>
    <property type="match status" value="2"/>
</dbReference>
<dbReference type="Pfam" id="PF13343">
    <property type="entry name" value="SBP_bac_6"/>
    <property type="match status" value="1"/>
</dbReference>
<keyword evidence="6" id="KW-1185">Reference proteome</keyword>
<protein>
    <submittedName>
        <fullName evidence="3">ABC transporter solute-binding protein</fullName>
    </submittedName>
    <submittedName>
        <fullName evidence="4">Extracellular solute-binding protein</fullName>
    </submittedName>
</protein>
<dbReference type="SUPFAM" id="SSF53850">
    <property type="entry name" value="Periplasmic binding protein-like II"/>
    <property type="match status" value="1"/>
</dbReference>
<sequence length="345" mass="37791">MKKAKWLCTAAAVLALSVAVAGCGGSDDKKAADSKGGPKGDVMVYTSIYPDIIDKMCKPNVAKAFPDMKVTWFQGGTEKVITKITGEIKANKIGTDVLMVADPSYYLTLQDQGLLLDYVSPNLKDVITDKDKNGAWSSVRVCNMIIAYNSDKLKPEDAPKSWKDLTDPKWKGKIAMPNPMLSGTAYVAVGALADKYGWEYFDQLKANDIRVEEGNSAIQNKLLTGEYAAAMILEENVLKLANTKNEPLKVSYPEDGVIIIPSPIAIFKATKNPEGAKALVDWWLSKDGQQAVVQGWMHSVRGDVEPPKGAPALKTFSDKAIKVNWEKLSKENAQIKEAFRVRVME</sequence>
<dbReference type="PANTHER" id="PTHR30006:SF2">
    <property type="entry name" value="ABC TRANSPORTER SUBSTRATE-BINDING PROTEIN"/>
    <property type="match status" value="1"/>
</dbReference>
<dbReference type="InterPro" id="IPR026045">
    <property type="entry name" value="Ferric-bd"/>
</dbReference>
<name>A0A3G9GSL5_9FIRM</name>
<dbReference type="GO" id="GO:0030288">
    <property type="term" value="C:outer membrane-bounded periplasmic space"/>
    <property type="evidence" value="ECO:0007669"/>
    <property type="project" value="TreeGrafter"/>
</dbReference>
<evidence type="ECO:0000313" key="3">
    <source>
        <dbReference type="EMBL" id="CDB46813.1"/>
    </source>
</evidence>
<dbReference type="GO" id="GO:0015888">
    <property type="term" value="P:thiamine transport"/>
    <property type="evidence" value="ECO:0007669"/>
    <property type="project" value="TreeGrafter"/>
</dbReference>
<comment type="caution">
    <text evidence="3">The sequence shown here is derived from an EMBL/GenBank/DDBJ whole genome shotgun (WGS) entry which is preliminary data.</text>
</comment>
<dbReference type="Proteomes" id="UP000484547">
    <property type="component" value="Unassembled WGS sequence"/>
</dbReference>
<evidence type="ECO:0000313" key="5">
    <source>
        <dbReference type="EMBL" id="MTU04115.1"/>
    </source>
</evidence>
<dbReference type="RefSeq" id="WP_021718726.1">
    <property type="nucleotide sequence ID" value="NZ_AP019004.1"/>
</dbReference>
<reference evidence="6 7" key="2">
    <citation type="journal article" date="2019" name="Nat. Med.">
        <title>A library of human gut bacterial isolates paired with longitudinal multiomics data enables mechanistic microbiome research.</title>
        <authorList>
            <person name="Poyet M."/>
            <person name="Groussin M."/>
            <person name="Gibbons S.M."/>
            <person name="Avila-Pacheco J."/>
            <person name="Jiang X."/>
            <person name="Kearney S.M."/>
            <person name="Perrotta A.R."/>
            <person name="Berdy B."/>
            <person name="Zhao S."/>
            <person name="Lieberman T.D."/>
            <person name="Swanson P.K."/>
            <person name="Smith M."/>
            <person name="Roesemann S."/>
            <person name="Alexander J.E."/>
            <person name="Rich S.A."/>
            <person name="Livny J."/>
            <person name="Vlamakis H."/>
            <person name="Clish C."/>
            <person name="Bullock K."/>
            <person name="Deik A."/>
            <person name="Scott J."/>
            <person name="Pierce K.A."/>
            <person name="Xavier R.J."/>
            <person name="Alm E.J."/>
        </authorList>
    </citation>
    <scope>NUCLEOTIDE SEQUENCE [LARGE SCALE GENOMIC DNA]</scope>
    <source>
        <strain evidence="4 7">BIOML-A13</strain>
        <strain evidence="5 6">BIOML-A3</strain>
    </source>
</reference>
<dbReference type="CDD" id="cd13547">
    <property type="entry name" value="PBP2_Fbp_like_2"/>
    <property type="match status" value="1"/>
</dbReference>
<reference evidence="3" key="1">
    <citation type="submission" date="2012-11" db="EMBL/GenBank/DDBJ databases">
        <title>Dependencies among metagenomic species, viruses, plasmids and units of genetic variation.</title>
        <authorList>
            <person name="Nielsen H.B."/>
            <person name="Almeida M."/>
            <person name="Juncker A.S."/>
            <person name="Rasmussen S."/>
            <person name="Li J."/>
            <person name="Sunagawa S."/>
            <person name="Plichta D."/>
            <person name="Gautier L."/>
            <person name="Le Chatelier E."/>
            <person name="Peletier E."/>
            <person name="Bonde I."/>
            <person name="Nielsen T."/>
            <person name="Manichanh C."/>
            <person name="Arumugam M."/>
            <person name="Batto J."/>
            <person name="Santos M.B.Q.D."/>
            <person name="Blom N."/>
            <person name="Borruel N."/>
            <person name="Burgdorf K.S."/>
            <person name="Boumezbeur F."/>
            <person name="Casellas F."/>
            <person name="Dore J."/>
            <person name="Guarner F."/>
            <person name="Hansen T."/>
            <person name="Hildebrand F."/>
            <person name="Kaas R.S."/>
            <person name="Kennedy S."/>
            <person name="Kristiansen K."/>
            <person name="Kultima J.R."/>
            <person name="Leonard P."/>
            <person name="Levenez F."/>
            <person name="Lund O."/>
            <person name="Moumen B."/>
            <person name="Le Paslier D."/>
            <person name="Pons N."/>
            <person name="Pedersen O."/>
            <person name="Prifti E."/>
            <person name="Qin J."/>
            <person name="Raes J."/>
            <person name="Tap J."/>
            <person name="Tims S."/>
            <person name="Ussery D.W."/>
            <person name="Yamada T."/>
            <person name="MetaHit consortium"/>
            <person name="Renault P."/>
            <person name="Sicheritz-Ponten T."/>
            <person name="Bork P."/>
            <person name="Wang J."/>
            <person name="Brunak S."/>
            <person name="Ehrlich S.D."/>
        </authorList>
    </citation>
    <scope>NUCLEOTIDE SEQUENCE [LARGE SCALE GENOMIC DNA]</scope>
</reference>
<dbReference type="GO" id="GO:0030976">
    <property type="term" value="F:thiamine pyrophosphate binding"/>
    <property type="evidence" value="ECO:0007669"/>
    <property type="project" value="TreeGrafter"/>
</dbReference>
<dbReference type="EMBL" id="WNBM01000004">
    <property type="protein sequence ID" value="MTT76052.1"/>
    <property type="molecule type" value="Genomic_DNA"/>
</dbReference>
<evidence type="ECO:0000313" key="6">
    <source>
        <dbReference type="Proteomes" id="UP000443070"/>
    </source>
</evidence>
<feature type="chain" id="PRO_5044594271" evidence="2">
    <location>
        <begin position="22"/>
        <end position="345"/>
    </location>
</feature>
<evidence type="ECO:0000313" key="7">
    <source>
        <dbReference type="Proteomes" id="UP000484547"/>
    </source>
</evidence>
<organism evidence="3">
    <name type="scientific">Phascolarctobacterium faecium</name>
    <dbReference type="NCBI Taxonomy" id="33025"/>
    <lineage>
        <taxon>Bacteria</taxon>
        <taxon>Bacillati</taxon>
        <taxon>Bacillota</taxon>
        <taxon>Negativicutes</taxon>
        <taxon>Acidaminococcales</taxon>
        <taxon>Acidaminococcaceae</taxon>
        <taxon>Phascolarctobacterium</taxon>
    </lineage>
</organism>
<dbReference type="OrthoDB" id="9791045at2"/>
<gene>
    <name evidence="3" type="ORF">BN533_01826</name>
    <name evidence="4" type="ORF">GMD11_07235</name>
    <name evidence="5" type="ORF">GMD18_06885</name>
</gene>
<dbReference type="EMBL" id="WNBW01000004">
    <property type="protein sequence ID" value="MTU04115.1"/>
    <property type="molecule type" value="Genomic_DNA"/>
</dbReference>
<evidence type="ECO:0000256" key="2">
    <source>
        <dbReference type="SAM" id="SignalP"/>
    </source>
</evidence>
<dbReference type="EMBL" id="CBDS010000100">
    <property type="protein sequence ID" value="CDB46813.1"/>
    <property type="molecule type" value="Genomic_DNA"/>
</dbReference>
<keyword evidence="1 2" id="KW-0732">Signal</keyword>
<dbReference type="GO" id="GO:0030975">
    <property type="term" value="F:thiamine binding"/>
    <property type="evidence" value="ECO:0007669"/>
    <property type="project" value="TreeGrafter"/>
</dbReference>